<keyword evidence="10" id="KW-1185">Reference proteome</keyword>
<comment type="similarity">
    <text evidence="5">Belongs to the GST superfamily. DHAR family.</text>
</comment>
<dbReference type="Gene3D" id="3.40.30.10">
    <property type="entry name" value="Glutaredoxin"/>
    <property type="match status" value="2"/>
</dbReference>
<feature type="domain" description="GST C-terminal" evidence="9">
    <location>
        <begin position="66"/>
        <end position="212"/>
    </location>
</feature>
<name>A0A6J1FR13_CUCMO</name>
<evidence type="ECO:0000256" key="6">
    <source>
        <dbReference type="ARBA" id="ARBA00047960"/>
    </source>
</evidence>
<dbReference type="GO" id="GO:0033355">
    <property type="term" value="P:ascorbate glutathione cycle"/>
    <property type="evidence" value="ECO:0007669"/>
    <property type="project" value="InterPro"/>
</dbReference>
<dbReference type="SUPFAM" id="SSF47616">
    <property type="entry name" value="GST C-terminal domain-like"/>
    <property type="match status" value="2"/>
</dbReference>
<dbReference type="AlphaFoldDB" id="A0A6J1FR13"/>
<dbReference type="FunFam" id="1.20.1050.10:FF:000029">
    <property type="entry name" value="Glutathione S-transferase DHAR3, chloroplastic"/>
    <property type="match status" value="2"/>
</dbReference>
<dbReference type="SUPFAM" id="SSF52833">
    <property type="entry name" value="Thioredoxin-like"/>
    <property type="match status" value="2"/>
</dbReference>
<dbReference type="RefSeq" id="XP_022943191.1">
    <property type="nucleotide sequence ID" value="XM_023087423.1"/>
</dbReference>
<accession>A0A6J1FR13</accession>
<dbReference type="SFLD" id="SFLDG00358">
    <property type="entry name" value="Main_(cytGST)"/>
    <property type="match status" value="1"/>
</dbReference>
<dbReference type="InterPro" id="IPR010987">
    <property type="entry name" value="Glutathione-S-Trfase_C-like"/>
</dbReference>
<feature type="domain" description="GST N-terminal" evidence="8">
    <location>
        <begin position="233"/>
        <end position="311"/>
    </location>
</feature>
<comment type="catalytic activity">
    <reaction evidence="6">
        <text>RX + glutathione = an S-substituted glutathione + a halide anion + H(+)</text>
        <dbReference type="Rhea" id="RHEA:16437"/>
        <dbReference type="ChEBI" id="CHEBI:15378"/>
        <dbReference type="ChEBI" id="CHEBI:16042"/>
        <dbReference type="ChEBI" id="CHEBI:17792"/>
        <dbReference type="ChEBI" id="CHEBI:57925"/>
        <dbReference type="ChEBI" id="CHEBI:90779"/>
        <dbReference type="EC" id="2.5.1.18"/>
    </reaction>
</comment>
<comment type="catalytic activity">
    <reaction evidence="7">
        <text>L-dehydroascorbate + 2 glutathione = glutathione disulfide + L-ascorbate</text>
        <dbReference type="Rhea" id="RHEA:24424"/>
        <dbReference type="ChEBI" id="CHEBI:38290"/>
        <dbReference type="ChEBI" id="CHEBI:57925"/>
        <dbReference type="ChEBI" id="CHEBI:58297"/>
        <dbReference type="ChEBI" id="CHEBI:58539"/>
        <dbReference type="EC" id="1.8.5.1"/>
    </reaction>
</comment>
<keyword evidence="3" id="KW-0560">Oxidoreductase</keyword>
<evidence type="ECO:0000313" key="10">
    <source>
        <dbReference type="Proteomes" id="UP000504609"/>
    </source>
</evidence>
<evidence type="ECO:0000256" key="5">
    <source>
        <dbReference type="ARBA" id="ARBA00024194"/>
    </source>
</evidence>
<evidence type="ECO:0000259" key="8">
    <source>
        <dbReference type="PROSITE" id="PS50404"/>
    </source>
</evidence>
<dbReference type="InterPro" id="IPR040079">
    <property type="entry name" value="Glutathione_S-Trfase"/>
</dbReference>
<evidence type="ECO:0000256" key="2">
    <source>
        <dbReference type="ARBA" id="ARBA00022679"/>
    </source>
</evidence>
<keyword evidence="1" id="KW-0216">Detoxification</keyword>
<dbReference type="GO" id="GO:0004364">
    <property type="term" value="F:glutathione transferase activity"/>
    <property type="evidence" value="ECO:0007669"/>
    <property type="project" value="UniProtKB-EC"/>
</dbReference>
<dbReference type="Pfam" id="PF13410">
    <property type="entry name" value="GST_C_2"/>
    <property type="match status" value="2"/>
</dbReference>
<evidence type="ECO:0000256" key="1">
    <source>
        <dbReference type="ARBA" id="ARBA00022575"/>
    </source>
</evidence>
<sequence length="436" mass="48003">MAIEVAVKAAVGAPNVIGDCPFSQRVLLTLEEKKVPYKLHLINLSDKPIWFLEVSPEGKVPVVKFDDKWVSDSDVIVGILEEKYPEPSLVTPPEFSSVGSKTNGAFVKMLKSKDPNDGSELALLEELKALDEHLKAHGPYVAGEKVTAVDLSLAPKLYNLDIALGHFKKWIFPVNLNSLSKYKELLFARESFMKTKAAPEHVISGWEPKVNAAAEPVISDSEPKAIEVAVKAAVGALDVIGDCPFAQRVLLTLEEKKVPYKWHLIDLSDKPSWFLEVSPEGKVPVAKIDDKWVPDSDVIVGILEEKYPEPFLATPPEFSSVGSKISGAFVKFLKSKDPNDGSEQALLEELKALNEHLKAHGPYVAGEKVTAVDLSLAPKLYHLDVALGHFKKWIFPENLTSLSKYKELLFARESFVKTKAAPEHVISGWEAKVNAA</sequence>
<dbReference type="SFLD" id="SFLDS00019">
    <property type="entry name" value="Glutathione_Transferase_(cytos"/>
    <property type="match status" value="2"/>
</dbReference>
<dbReference type="GO" id="GO:0140547">
    <property type="term" value="P:acquisition of seed longevity"/>
    <property type="evidence" value="ECO:0007669"/>
    <property type="project" value="UniProtKB-ARBA"/>
</dbReference>
<dbReference type="Pfam" id="PF13409">
    <property type="entry name" value="GST_N_2"/>
    <property type="match status" value="2"/>
</dbReference>
<dbReference type="PROSITE" id="PS50404">
    <property type="entry name" value="GST_NTER"/>
    <property type="match status" value="2"/>
</dbReference>
<evidence type="ECO:0000256" key="7">
    <source>
        <dbReference type="ARBA" id="ARBA00049544"/>
    </source>
</evidence>
<feature type="domain" description="GST C-terminal" evidence="9">
    <location>
        <begin position="289"/>
        <end position="435"/>
    </location>
</feature>
<dbReference type="FunFam" id="3.40.30.10:FF:000102">
    <property type="entry name" value="Glutathione S-transferase DHAR3 chloroplastic"/>
    <property type="match status" value="2"/>
</dbReference>
<dbReference type="CDD" id="cd00570">
    <property type="entry name" value="GST_N_family"/>
    <property type="match status" value="2"/>
</dbReference>
<dbReference type="Proteomes" id="UP000504609">
    <property type="component" value="Unplaced"/>
</dbReference>
<evidence type="ECO:0000313" key="11">
    <source>
        <dbReference type="RefSeq" id="XP_022943191.1"/>
    </source>
</evidence>
<evidence type="ECO:0000259" key="9">
    <source>
        <dbReference type="PROSITE" id="PS50405"/>
    </source>
</evidence>
<dbReference type="GeneID" id="111447994"/>
<proteinExistence type="inferred from homology"/>
<dbReference type="PROSITE" id="PS50405">
    <property type="entry name" value="GST_CTER"/>
    <property type="match status" value="2"/>
</dbReference>
<dbReference type="PANTHER" id="PTHR44420">
    <property type="entry name" value="GLUTATHIONE S-TRANSFERASE DHAR2-RELATED"/>
    <property type="match status" value="1"/>
</dbReference>
<dbReference type="InterPro" id="IPR004045">
    <property type="entry name" value="Glutathione_S-Trfase_N"/>
</dbReference>
<evidence type="ECO:0000256" key="4">
    <source>
        <dbReference type="ARBA" id="ARBA00023206"/>
    </source>
</evidence>
<feature type="domain" description="GST N-terminal" evidence="8">
    <location>
        <begin position="10"/>
        <end position="88"/>
    </location>
</feature>
<dbReference type="InterPro" id="IPR036249">
    <property type="entry name" value="Thioredoxin-like_sf"/>
</dbReference>
<gene>
    <name evidence="11" type="primary">LOC111447994</name>
</gene>
<evidence type="ECO:0000256" key="3">
    <source>
        <dbReference type="ARBA" id="ARBA00023002"/>
    </source>
</evidence>
<dbReference type="Gene3D" id="1.20.1050.10">
    <property type="match status" value="2"/>
</dbReference>
<protein>
    <submittedName>
        <fullName evidence="11">Uncharacterized protein LOC111447994 isoform X3</fullName>
    </submittedName>
</protein>
<organism evidence="10 11">
    <name type="scientific">Cucurbita moschata</name>
    <name type="common">Winter crookneck squash</name>
    <name type="synonym">Cucurbita pepo var. moschata</name>
    <dbReference type="NCBI Taxonomy" id="3662"/>
    <lineage>
        <taxon>Eukaryota</taxon>
        <taxon>Viridiplantae</taxon>
        <taxon>Streptophyta</taxon>
        <taxon>Embryophyta</taxon>
        <taxon>Tracheophyta</taxon>
        <taxon>Spermatophyta</taxon>
        <taxon>Magnoliopsida</taxon>
        <taxon>eudicotyledons</taxon>
        <taxon>Gunneridae</taxon>
        <taxon>Pentapetalae</taxon>
        <taxon>rosids</taxon>
        <taxon>fabids</taxon>
        <taxon>Cucurbitales</taxon>
        <taxon>Cucurbitaceae</taxon>
        <taxon>Cucurbiteae</taxon>
        <taxon>Cucurbita</taxon>
    </lineage>
</organism>
<dbReference type="PANTHER" id="PTHR44420:SF2">
    <property type="entry name" value="GLUTATHIONE S-TRANSFERASE DHAR2-RELATED"/>
    <property type="match status" value="1"/>
</dbReference>
<keyword evidence="2" id="KW-0808">Transferase</keyword>
<reference evidence="11" key="1">
    <citation type="submission" date="2025-08" db="UniProtKB">
        <authorList>
            <consortium name="RefSeq"/>
        </authorList>
    </citation>
    <scope>IDENTIFICATION</scope>
    <source>
        <tissue evidence="11">Young leaves</tissue>
    </source>
</reference>
<dbReference type="GO" id="GO:0045174">
    <property type="term" value="F:glutathione dehydrogenase (ascorbate) activity"/>
    <property type="evidence" value="ECO:0007669"/>
    <property type="project" value="UniProtKB-EC"/>
</dbReference>
<dbReference type="InterPro" id="IPR044627">
    <property type="entry name" value="DHAR1/2/3/4"/>
</dbReference>
<keyword evidence="4" id="KW-0318">Glutathionylation</keyword>
<dbReference type="InterPro" id="IPR036282">
    <property type="entry name" value="Glutathione-S-Trfase_C_sf"/>
</dbReference>